<keyword evidence="3" id="KW-1185">Reference proteome</keyword>
<keyword evidence="1" id="KW-0472">Membrane</keyword>
<proteinExistence type="predicted"/>
<name>A0ABN8YBH2_RANTA</name>
<dbReference type="Proteomes" id="UP001176941">
    <property type="component" value="Chromosome 15"/>
</dbReference>
<reference evidence="2" key="1">
    <citation type="submission" date="2023-04" db="EMBL/GenBank/DDBJ databases">
        <authorList>
            <consortium name="ELIXIR-Norway"/>
        </authorList>
    </citation>
    <scope>NUCLEOTIDE SEQUENCE [LARGE SCALE GENOMIC DNA]</scope>
</reference>
<gene>
    <name evidence="2" type="ORF">MRATA1EN1_LOCUS6086</name>
</gene>
<evidence type="ECO:0000256" key="1">
    <source>
        <dbReference type="SAM" id="Phobius"/>
    </source>
</evidence>
<evidence type="ECO:0000313" key="2">
    <source>
        <dbReference type="EMBL" id="CAI9157124.1"/>
    </source>
</evidence>
<dbReference type="EMBL" id="OX459951">
    <property type="protein sequence ID" value="CAI9157124.1"/>
    <property type="molecule type" value="Genomic_DNA"/>
</dbReference>
<evidence type="ECO:0000313" key="3">
    <source>
        <dbReference type="Proteomes" id="UP001176941"/>
    </source>
</evidence>
<keyword evidence="1" id="KW-1133">Transmembrane helix</keyword>
<organism evidence="2 3">
    <name type="scientific">Rangifer tarandus platyrhynchus</name>
    <name type="common">Svalbard reindeer</name>
    <dbReference type="NCBI Taxonomy" id="3082113"/>
    <lineage>
        <taxon>Eukaryota</taxon>
        <taxon>Metazoa</taxon>
        <taxon>Chordata</taxon>
        <taxon>Craniata</taxon>
        <taxon>Vertebrata</taxon>
        <taxon>Euteleostomi</taxon>
        <taxon>Mammalia</taxon>
        <taxon>Eutheria</taxon>
        <taxon>Laurasiatheria</taxon>
        <taxon>Artiodactyla</taxon>
        <taxon>Ruminantia</taxon>
        <taxon>Pecora</taxon>
        <taxon>Cervidae</taxon>
        <taxon>Odocoileinae</taxon>
        <taxon>Rangifer</taxon>
    </lineage>
</organism>
<sequence length="115" mass="13030">MSCVEEMNKAGFGERMVQGPQRAQILGLLFSALCCLIFFFFLDSMRHFHFLEVVSMGFYSLQPSESCLVKSLTLSGPEDHDASFYRKGSLGNKCKVEREAMGDQANIRYRTRDGN</sequence>
<keyword evidence="1" id="KW-0812">Transmembrane</keyword>
<accession>A0ABN8YBH2</accession>
<protein>
    <submittedName>
        <fullName evidence="2">Uncharacterized protein</fullName>
    </submittedName>
</protein>
<feature type="transmembrane region" description="Helical" evidence="1">
    <location>
        <begin position="23"/>
        <end position="42"/>
    </location>
</feature>